<feature type="transmembrane region" description="Helical" evidence="1">
    <location>
        <begin position="315"/>
        <end position="335"/>
    </location>
</feature>
<keyword evidence="1" id="KW-0472">Membrane</keyword>
<proteinExistence type="predicted"/>
<name>A0ABV6U6U1_9ACTN</name>
<evidence type="ECO:0000313" key="3">
    <source>
        <dbReference type="EMBL" id="MFC0864174.1"/>
    </source>
</evidence>
<keyword evidence="2" id="KW-0732">Signal</keyword>
<dbReference type="InterPro" id="IPR011047">
    <property type="entry name" value="Quinoprotein_ADH-like_sf"/>
</dbReference>
<dbReference type="EMBL" id="JBHMQT010000037">
    <property type="protein sequence ID" value="MFC0864174.1"/>
    <property type="molecule type" value="Genomic_DNA"/>
</dbReference>
<evidence type="ECO:0008006" key="5">
    <source>
        <dbReference type="Google" id="ProtNLM"/>
    </source>
</evidence>
<accession>A0ABV6U6U1</accession>
<dbReference type="RefSeq" id="WP_394302294.1">
    <property type="nucleotide sequence ID" value="NZ_JBHMQT010000037.1"/>
</dbReference>
<protein>
    <recommendedName>
        <fullName evidence="5">WD40 repeat domain-containing protein</fullName>
    </recommendedName>
</protein>
<comment type="caution">
    <text evidence="3">The sequence shown here is derived from an EMBL/GenBank/DDBJ whole genome shotgun (WGS) entry which is preliminary data.</text>
</comment>
<dbReference type="SUPFAM" id="SSF50998">
    <property type="entry name" value="Quinoprotein alcohol dehydrogenase-like"/>
    <property type="match status" value="1"/>
</dbReference>
<keyword evidence="1" id="KW-1133">Transmembrane helix</keyword>
<dbReference type="Proteomes" id="UP001589870">
    <property type="component" value="Unassembled WGS sequence"/>
</dbReference>
<reference evidence="3 4" key="1">
    <citation type="submission" date="2024-09" db="EMBL/GenBank/DDBJ databases">
        <authorList>
            <person name="Sun Q."/>
            <person name="Mori K."/>
        </authorList>
    </citation>
    <scope>NUCLEOTIDE SEQUENCE [LARGE SCALE GENOMIC DNA]</scope>
    <source>
        <strain evidence="3 4">TBRC 1851</strain>
    </source>
</reference>
<dbReference type="Gene3D" id="2.130.10.10">
    <property type="entry name" value="YVTN repeat-like/Quinoprotein amine dehydrogenase"/>
    <property type="match status" value="1"/>
</dbReference>
<feature type="chain" id="PRO_5046673056" description="WD40 repeat domain-containing protein" evidence="2">
    <location>
        <begin position="26"/>
        <end position="342"/>
    </location>
</feature>
<sequence length="342" mass="36056">MWPKLIISGLLLAGVTMMAPTDAAAREPAPQPSAVPSSAWKRAFVFADQRIDESSGLAASRVNPGVVWTFNDTEGPIRLFAVGADGRTRAVVTLVGVKGVDPEAMAAVVGADGTDYLYVGDIGGNATPRSTVVIYRIAEPTKLADMSVKATAYRLTYPDGAHDAEALLVDPRTRQLYVVTKSPKGGNVYRAPEELSETGTNTLTLVRNLPYVVSDGLITPNGAMILRSYNKARVWDSPGGDLTWVMDLPKQKQGEGIAITPDGKTLLISSEGVSSPVWQMELPAALGPQEVAPANEATGAAPASEAGSALTPDRLWALIGGVALLVLTASLIIVVRAENRVW</sequence>
<keyword evidence="1" id="KW-0812">Transmembrane</keyword>
<evidence type="ECO:0000313" key="4">
    <source>
        <dbReference type="Proteomes" id="UP001589870"/>
    </source>
</evidence>
<gene>
    <name evidence="3" type="ORF">ACFHYQ_17910</name>
</gene>
<dbReference type="InterPro" id="IPR015943">
    <property type="entry name" value="WD40/YVTN_repeat-like_dom_sf"/>
</dbReference>
<keyword evidence="4" id="KW-1185">Reference proteome</keyword>
<organism evidence="3 4">
    <name type="scientific">Sphaerimonospora cavernae</name>
    <dbReference type="NCBI Taxonomy" id="1740611"/>
    <lineage>
        <taxon>Bacteria</taxon>
        <taxon>Bacillati</taxon>
        <taxon>Actinomycetota</taxon>
        <taxon>Actinomycetes</taxon>
        <taxon>Streptosporangiales</taxon>
        <taxon>Streptosporangiaceae</taxon>
        <taxon>Sphaerimonospora</taxon>
    </lineage>
</organism>
<evidence type="ECO:0000256" key="1">
    <source>
        <dbReference type="SAM" id="Phobius"/>
    </source>
</evidence>
<feature type="signal peptide" evidence="2">
    <location>
        <begin position="1"/>
        <end position="25"/>
    </location>
</feature>
<evidence type="ECO:0000256" key="2">
    <source>
        <dbReference type="SAM" id="SignalP"/>
    </source>
</evidence>